<dbReference type="FunFam" id="3.30.70.270:FF:000020">
    <property type="entry name" value="Transposon Tf2-6 polyprotein-like Protein"/>
    <property type="match status" value="1"/>
</dbReference>
<name>A0A6V7P5T5_ANACO</name>
<dbReference type="InterPro" id="IPR043128">
    <property type="entry name" value="Rev_trsase/Diguanyl_cyclase"/>
</dbReference>
<dbReference type="PANTHER" id="PTHR33064">
    <property type="entry name" value="POL PROTEIN"/>
    <property type="match status" value="1"/>
</dbReference>
<reference evidence="2" key="1">
    <citation type="submission" date="2020-07" db="EMBL/GenBank/DDBJ databases">
        <authorList>
            <person name="Lin J."/>
        </authorList>
    </citation>
    <scope>NUCLEOTIDE SEQUENCE</scope>
</reference>
<dbReference type="SUPFAM" id="SSF56672">
    <property type="entry name" value="DNA/RNA polymerases"/>
    <property type="match status" value="1"/>
</dbReference>
<protein>
    <recommendedName>
        <fullName evidence="1">Reverse transcriptase domain-containing protein</fullName>
    </recommendedName>
</protein>
<sequence>MNDILRPFLDDFVIVYLDDILIYSRSWEEHLAHVKKVFMLLKEHQLHLNPKSYGLVYLGFVVGGDELQIDPDKVRAINEWPRLKNVTEVRSFIGACQYVQKFIRHFSVLAAPLYALTKANQNFESSSKHEETFRLLQQKICETPVLALPNLQRPFELAADVSEYAMGAVLMQDGRPIAYYSEMFQ</sequence>
<dbReference type="Pfam" id="PF17919">
    <property type="entry name" value="RT_RNaseH_2"/>
    <property type="match status" value="1"/>
</dbReference>
<dbReference type="InterPro" id="IPR000477">
    <property type="entry name" value="RT_dom"/>
</dbReference>
<dbReference type="EMBL" id="LR862145">
    <property type="protein sequence ID" value="CAD1826014.1"/>
    <property type="molecule type" value="Genomic_DNA"/>
</dbReference>
<gene>
    <name evidence="2" type="ORF">CB5_LOCUS9225</name>
</gene>
<dbReference type="InterPro" id="IPR043502">
    <property type="entry name" value="DNA/RNA_pol_sf"/>
</dbReference>
<proteinExistence type="predicted"/>
<dbReference type="Gene3D" id="3.30.70.270">
    <property type="match status" value="2"/>
</dbReference>
<feature type="domain" description="Reverse transcriptase" evidence="1">
    <location>
        <begin position="1"/>
        <end position="97"/>
    </location>
</feature>
<evidence type="ECO:0000313" key="2">
    <source>
        <dbReference type="EMBL" id="CAD1826014.1"/>
    </source>
</evidence>
<dbReference type="Pfam" id="PF00078">
    <property type="entry name" value="RVT_1"/>
    <property type="match status" value="1"/>
</dbReference>
<accession>A0A6V7P5T5</accession>
<dbReference type="AlphaFoldDB" id="A0A6V7P5T5"/>
<dbReference type="InterPro" id="IPR041577">
    <property type="entry name" value="RT_RNaseH_2"/>
</dbReference>
<evidence type="ECO:0000259" key="1">
    <source>
        <dbReference type="PROSITE" id="PS50878"/>
    </source>
</evidence>
<dbReference type="PROSITE" id="PS50878">
    <property type="entry name" value="RT_POL"/>
    <property type="match status" value="1"/>
</dbReference>
<organism evidence="2">
    <name type="scientific">Ananas comosus var. bracteatus</name>
    <name type="common">red pineapple</name>
    <dbReference type="NCBI Taxonomy" id="296719"/>
    <lineage>
        <taxon>Eukaryota</taxon>
        <taxon>Viridiplantae</taxon>
        <taxon>Streptophyta</taxon>
        <taxon>Embryophyta</taxon>
        <taxon>Tracheophyta</taxon>
        <taxon>Spermatophyta</taxon>
        <taxon>Magnoliopsida</taxon>
        <taxon>Liliopsida</taxon>
        <taxon>Poales</taxon>
        <taxon>Bromeliaceae</taxon>
        <taxon>Bromelioideae</taxon>
        <taxon>Ananas</taxon>
    </lineage>
</organism>
<dbReference type="PANTHER" id="PTHR33064:SF37">
    <property type="entry name" value="RIBONUCLEASE H"/>
    <property type="match status" value="1"/>
</dbReference>
<dbReference type="InterPro" id="IPR051320">
    <property type="entry name" value="Viral_Replic_Matur_Polypro"/>
</dbReference>